<accession>Q3BV72</accession>
<keyword evidence="4" id="KW-0472">Membrane</keyword>
<feature type="transmembrane region" description="Helical" evidence="4">
    <location>
        <begin position="834"/>
        <end position="852"/>
    </location>
</feature>
<dbReference type="NCBIfam" id="TIGR00254">
    <property type="entry name" value="GGDEF"/>
    <property type="match status" value="1"/>
</dbReference>
<dbReference type="InterPro" id="IPR013783">
    <property type="entry name" value="Ig-like_fold"/>
</dbReference>
<dbReference type="SMART" id="SM00267">
    <property type="entry name" value="GGDEF"/>
    <property type="match status" value="1"/>
</dbReference>
<dbReference type="Gene3D" id="2.130.10.10">
    <property type="entry name" value="YVTN repeat-like/Quinoprotein amine dehydrogenase"/>
    <property type="match status" value="3"/>
</dbReference>
<dbReference type="InterPro" id="IPR015943">
    <property type="entry name" value="WD40/YVTN_repeat-like_dom_sf"/>
</dbReference>
<evidence type="ECO:0000256" key="3">
    <source>
        <dbReference type="SAM" id="Coils"/>
    </source>
</evidence>
<dbReference type="eggNOG" id="COG3706">
    <property type="taxonomic scope" value="Bacteria"/>
</dbReference>
<feature type="transmembrane region" description="Helical" evidence="4">
    <location>
        <begin position="85"/>
        <end position="103"/>
    </location>
</feature>
<dbReference type="GO" id="GO:0005886">
    <property type="term" value="C:plasma membrane"/>
    <property type="evidence" value="ECO:0007669"/>
    <property type="project" value="TreeGrafter"/>
</dbReference>
<dbReference type="CDD" id="cd01949">
    <property type="entry name" value="GGDEF"/>
    <property type="match status" value="1"/>
</dbReference>
<dbReference type="KEGG" id="xcv:XCV1610"/>
<protein>
    <recommendedName>
        <fullName evidence="2">diguanylate cyclase</fullName>
        <ecNumber evidence="2">2.7.7.65</ecNumber>
    </recommendedName>
</protein>
<dbReference type="EC" id="2.7.7.65" evidence="2"/>
<dbReference type="Pfam" id="PF00990">
    <property type="entry name" value="GGDEF"/>
    <property type="match status" value="1"/>
</dbReference>
<dbReference type="GO" id="GO:0052621">
    <property type="term" value="F:diguanylate cyclase activity"/>
    <property type="evidence" value="ECO:0007669"/>
    <property type="project" value="UniProtKB-EC"/>
</dbReference>
<keyword evidence="4" id="KW-1133">Transmembrane helix</keyword>
<evidence type="ECO:0000256" key="2">
    <source>
        <dbReference type="ARBA" id="ARBA00012528"/>
    </source>
</evidence>
<gene>
    <name evidence="6" type="ordered locus">XCV1610</name>
</gene>
<dbReference type="FunFam" id="3.30.70.270:FF:000001">
    <property type="entry name" value="Diguanylate cyclase domain protein"/>
    <property type="match status" value="1"/>
</dbReference>
<dbReference type="PANTHER" id="PTHR45138">
    <property type="entry name" value="REGULATORY COMPONENTS OF SENSORY TRANSDUCTION SYSTEM"/>
    <property type="match status" value="1"/>
</dbReference>
<dbReference type="GO" id="GO:1902201">
    <property type="term" value="P:negative regulation of bacterial-type flagellum-dependent cell motility"/>
    <property type="evidence" value="ECO:0007669"/>
    <property type="project" value="TreeGrafter"/>
</dbReference>
<evidence type="ECO:0000259" key="5">
    <source>
        <dbReference type="PROSITE" id="PS50887"/>
    </source>
</evidence>
<dbReference type="Gene3D" id="3.30.70.270">
    <property type="match status" value="1"/>
</dbReference>
<dbReference type="InterPro" id="IPR029787">
    <property type="entry name" value="Nucleotide_cyclase"/>
</dbReference>
<dbReference type="AlphaFoldDB" id="Q3BV72"/>
<dbReference type="HOGENOM" id="CLU_000445_28_5_6"/>
<comment type="cofactor">
    <cofactor evidence="1">
        <name>Mg(2+)</name>
        <dbReference type="ChEBI" id="CHEBI:18420"/>
    </cofactor>
</comment>
<dbReference type="InterPro" id="IPR050469">
    <property type="entry name" value="Diguanylate_Cyclase"/>
</dbReference>
<dbReference type="EMBL" id="AM039952">
    <property type="protein sequence ID" value="CAJ23266.1"/>
    <property type="molecule type" value="Genomic_DNA"/>
</dbReference>
<organism evidence="7">
    <name type="scientific">Xanthomonas euvesicatoria pv. vesicatoria (strain 85-10)</name>
    <name type="common">Xanthomonas campestris pv. vesicatoria</name>
    <dbReference type="NCBI Taxonomy" id="316273"/>
    <lineage>
        <taxon>Bacteria</taxon>
        <taxon>Pseudomonadati</taxon>
        <taxon>Pseudomonadota</taxon>
        <taxon>Gammaproteobacteria</taxon>
        <taxon>Lysobacterales</taxon>
        <taxon>Lysobacteraceae</taxon>
        <taxon>Xanthomonas</taxon>
    </lineage>
</organism>
<dbReference type="InterPro" id="IPR011123">
    <property type="entry name" value="Y_Y_Y"/>
</dbReference>
<reference evidence="6 7" key="1">
    <citation type="journal article" date="2005" name="J. Bacteriol.">
        <title>Insights into genome plasticity and pathogenicity of the plant pathogenic Bacterium Xanthomonas campestris pv. vesicatoria revealed by the complete genome sequence.</title>
        <authorList>
            <person name="Thieme F."/>
            <person name="Koebnik R."/>
            <person name="Bekel T."/>
            <person name="Berger C."/>
            <person name="Boch J."/>
            <person name="Buettner D."/>
            <person name="Caldana C."/>
            <person name="Gaigalat L."/>
            <person name="Goesmann A."/>
            <person name="Kay S."/>
            <person name="Kirchner O."/>
            <person name="Lanz C."/>
            <person name="Linke B."/>
            <person name="McHardy A.C."/>
            <person name="Meyer F."/>
            <person name="Mittenhuber G."/>
            <person name="Nies D.H."/>
            <person name="Niesbach-Kloesgen U."/>
            <person name="Patschkowski T."/>
            <person name="Rueckert C."/>
            <person name="Rupp O."/>
            <person name="Schneicker S."/>
            <person name="Schuster S.C."/>
            <person name="Vorhoelter F.J."/>
            <person name="Weber E."/>
            <person name="Puehler A."/>
            <person name="Bonas U."/>
            <person name="Bartels D."/>
            <person name="Kaiser O."/>
        </authorList>
    </citation>
    <scope>NUCLEOTIDE SEQUENCE [LARGE SCALE GENOMIC DNA]</scope>
    <source>
        <strain evidence="6 7">85-10</strain>
    </source>
</reference>
<name>Q3BV72_XANE5</name>
<dbReference type="Pfam" id="PF07495">
    <property type="entry name" value="Y_Y_Y"/>
    <property type="match status" value="1"/>
</dbReference>
<dbReference type="PANTHER" id="PTHR45138:SF24">
    <property type="entry name" value="DIGUANYLATE CYCLASE DGCC-RELATED"/>
    <property type="match status" value="1"/>
</dbReference>
<feature type="domain" description="GGDEF" evidence="5">
    <location>
        <begin position="935"/>
        <end position="1065"/>
    </location>
</feature>
<proteinExistence type="predicted"/>
<evidence type="ECO:0000313" key="6">
    <source>
        <dbReference type="EMBL" id="CAJ23266.1"/>
    </source>
</evidence>
<evidence type="ECO:0000256" key="4">
    <source>
        <dbReference type="SAM" id="Phobius"/>
    </source>
</evidence>
<dbReference type="InterPro" id="IPR011110">
    <property type="entry name" value="Reg_prop"/>
</dbReference>
<dbReference type="GO" id="GO:0043709">
    <property type="term" value="P:cell adhesion involved in single-species biofilm formation"/>
    <property type="evidence" value="ECO:0007669"/>
    <property type="project" value="TreeGrafter"/>
</dbReference>
<dbReference type="PROSITE" id="PS50887">
    <property type="entry name" value="GGDEF"/>
    <property type="match status" value="1"/>
</dbReference>
<dbReference type="SUPFAM" id="SSF55073">
    <property type="entry name" value="Nucleotide cyclase"/>
    <property type="match status" value="1"/>
</dbReference>
<dbReference type="STRING" id="456327.BJD11_14545"/>
<dbReference type="InterPro" id="IPR043128">
    <property type="entry name" value="Rev_trsase/Diguanyl_cyclase"/>
</dbReference>
<evidence type="ECO:0000256" key="1">
    <source>
        <dbReference type="ARBA" id="ARBA00001946"/>
    </source>
</evidence>
<keyword evidence="3" id="KW-0175">Coiled coil</keyword>
<evidence type="ECO:0000313" key="7">
    <source>
        <dbReference type="Proteomes" id="UP000007069"/>
    </source>
</evidence>
<keyword evidence="4" id="KW-0812">Transmembrane</keyword>
<dbReference type="Gene3D" id="2.60.40.10">
    <property type="entry name" value="Immunoglobulins"/>
    <property type="match status" value="1"/>
</dbReference>
<sequence>MGICAMFRADAVREALTGARAGRCSKAFQACAATVERSATFLPTISPANGALCVMNDGVGAWQTGESSCGVQASARRKHRRQPRWLGVGACLLLALCSLVAAASPAGTARLRDYAIDSWSSRNGLPHNSLRDIAQTRDGYLWFATWEGLVRYNGLEFSVIDRSTRPGLPDNGVGALYVDRDGALWLSDARGNLVRHGADGQWRQWQRQGQWPQALIHAMTMDAEGRMWLLFEGHGLGCLWPDGRFDYFPPHDDAPLQSSFPRMVVDAQGRLLIGTFDGLIYREPDGRMHRAPAAFGFPPGLAWPYRATDGTVWVVAGDQLYRLQGERAELMHRVPGQGHFTAMLQDRNGDLWLGSENQGLLRIGPYGVEHLPAGRSLPTGRIVSLREDAEGSIWVGANGGLFRLRETLFSRYSQRDGLSGDYSRAMLEDRDGSLWIAGTAGLDRMLPDGRIVAVPVATPSGRRLSVLSLALDRHGDLWVGTYADGVFVLRAGRVLRHYGEAEGIPGGHIRAIVIDDHETVWLATQRGVVQLVDGKRTPLAIDGLPASVVTALANVDGAVWIGSVDGAAVLRNGKLRQLNLEQLGGARSVFGFQAIGDAMWIATDRGLYRERNGVLARVGLEQGMPVDTVFQLVQDRLGNAWISSNRGVLRTEFKTLDAVADGRGTLAIERYGEIDGMGNAQANGSSGPSLLRRADGTVWVVTAGGVSMVDPSRLQRFRERRPPPAVIENAQQDGRPLVWRQRAQLAGGHRLNVSYVGMSFLLPERIEYRTRLEGLDNTWTERGRQRSVEFIGLPPGRYRLHVAARHPGGAWSPHEAVWAFEVLPLWWQRQDVRFAAALGALLLLALLYRVLLHRYKTHNARLAELVRKRTEDLQRQAQRLLQANQEKSELLTRLRIKSDVFERQAHEDALTGLPNRRHFDEALARDISRARRSGRPLVLAILDIDHFKRINDHYSHASGDAVLHEVGVLLTAAARASDLPARLGGEEFALLLADTTLDEAQALCLRIRALFHARHNWASVEGLQVTFSAGVAALRDDDTGSSLMQRADHALYEAKSAGRDRICVG</sequence>
<dbReference type="Pfam" id="PF07494">
    <property type="entry name" value="Reg_prop"/>
    <property type="match status" value="5"/>
</dbReference>
<dbReference type="Proteomes" id="UP000007069">
    <property type="component" value="Chromosome"/>
</dbReference>
<dbReference type="SUPFAM" id="SSF63829">
    <property type="entry name" value="Calcium-dependent phosphotriesterase"/>
    <property type="match status" value="2"/>
</dbReference>
<dbReference type="eggNOG" id="COG3292">
    <property type="taxonomic scope" value="Bacteria"/>
</dbReference>
<dbReference type="InterPro" id="IPR000160">
    <property type="entry name" value="GGDEF_dom"/>
</dbReference>
<feature type="coiled-coil region" evidence="3">
    <location>
        <begin position="863"/>
        <end position="893"/>
    </location>
</feature>